<sequence>MDRDLKLPVYLEDDLLAVARYYAHDSKAQCIDVSKMAFPTGHFIPSEEMLSSVSTRLKAMVEAIELRIAPPPTAGLAAQPDGRGPHSWDMLSRSGFLKEPALIDFLLARFSESRLEAKIAGADDVNVTEQLPALCLENDDLNVAEMAQALLASESLNRRSHKNLYRELPPESLHQLVWRVVAALQILSGDKNETHISNAKLLLSEQDEAQTRRAAARKLALFLPATYDAEVLVPQKAGLSLFTAKLAAHTGLEHDHILRLIGGHSAAPLAMMLRVAGLDRENAMAVICLFKGFELTPHEVTIFDTGYDRTDPADIRAELSSWAEQRARFLAFPGGLNGDIV</sequence>
<name>A0ABV8RG27_9SPHN</name>
<reference evidence="2" key="1">
    <citation type="journal article" date="2019" name="Int. J. Syst. Evol. Microbiol.">
        <title>The Global Catalogue of Microorganisms (GCM) 10K type strain sequencing project: providing services to taxonomists for standard genome sequencing and annotation.</title>
        <authorList>
            <consortium name="The Broad Institute Genomics Platform"/>
            <consortium name="The Broad Institute Genome Sequencing Center for Infectious Disease"/>
            <person name="Wu L."/>
            <person name="Ma J."/>
        </authorList>
    </citation>
    <scope>NUCLEOTIDE SEQUENCE [LARGE SCALE GENOMIC DNA]</scope>
    <source>
        <strain evidence="2">CECT 8531</strain>
    </source>
</reference>
<protein>
    <recommendedName>
        <fullName evidence="3">DUF2336 domain-containing protein</fullName>
    </recommendedName>
</protein>
<evidence type="ECO:0008006" key="3">
    <source>
        <dbReference type="Google" id="ProtNLM"/>
    </source>
</evidence>
<evidence type="ECO:0000313" key="2">
    <source>
        <dbReference type="Proteomes" id="UP001595887"/>
    </source>
</evidence>
<dbReference type="RefSeq" id="WP_381422665.1">
    <property type="nucleotide sequence ID" value="NZ_JBHSDH010000013.1"/>
</dbReference>
<dbReference type="Proteomes" id="UP001595887">
    <property type="component" value="Unassembled WGS sequence"/>
</dbReference>
<gene>
    <name evidence="1" type="ORF">ACFOWX_07130</name>
</gene>
<proteinExistence type="predicted"/>
<dbReference type="EMBL" id="JBHSDH010000013">
    <property type="protein sequence ID" value="MFC4292185.1"/>
    <property type="molecule type" value="Genomic_DNA"/>
</dbReference>
<evidence type="ECO:0000313" key="1">
    <source>
        <dbReference type="EMBL" id="MFC4292185.1"/>
    </source>
</evidence>
<keyword evidence="2" id="KW-1185">Reference proteome</keyword>
<comment type="caution">
    <text evidence="1">The sequence shown here is derived from an EMBL/GenBank/DDBJ whole genome shotgun (WGS) entry which is preliminary data.</text>
</comment>
<organism evidence="1 2">
    <name type="scientific">Sphingorhabdus arenilitoris</name>
    <dbReference type="NCBI Taxonomy" id="1490041"/>
    <lineage>
        <taxon>Bacteria</taxon>
        <taxon>Pseudomonadati</taxon>
        <taxon>Pseudomonadota</taxon>
        <taxon>Alphaproteobacteria</taxon>
        <taxon>Sphingomonadales</taxon>
        <taxon>Sphingomonadaceae</taxon>
        <taxon>Sphingorhabdus</taxon>
    </lineage>
</organism>
<accession>A0ABV8RG27</accession>